<keyword evidence="2" id="KW-0472">Membrane</keyword>
<comment type="caution">
    <text evidence="3">The sequence shown here is derived from an EMBL/GenBank/DDBJ whole genome shotgun (WGS) entry which is preliminary data.</text>
</comment>
<keyword evidence="2" id="KW-1133">Transmembrane helix</keyword>
<gene>
    <name evidence="3" type="ORF">SBRY_40732</name>
</gene>
<dbReference type="EMBL" id="CAJVAX010000018">
    <property type="protein sequence ID" value="CAG7647675.1"/>
    <property type="molecule type" value="Genomic_DNA"/>
</dbReference>
<sequence length="82" mass="8458">MAVTHPVHPLNPHLPDEGLSVPEDAVQLAGHTAPAESGVSSLDSPERGPLSRGWATGPIVWIMLVVAVFAAGALGMAIELML</sequence>
<dbReference type="Proteomes" id="UP001153328">
    <property type="component" value="Unassembled WGS sequence"/>
</dbReference>
<reference evidence="3" key="1">
    <citation type="submission" date="2021-06" db="EMBL/GenBank/DDBJ databases">
        <authorList>
            <person name="Arsene-Ploetze F."/>
        </authorList>
    </citation>
    <scope>NUCLEOTIDE SEQUENCE</scope>
    <source>
        <strain evidence="3">SBRY1</strain>
    </source>
</reference>
<dbReference type="InterPro" id="IPR045512">
    <property type="entry name" value="DUF6480"/>
</dbReference>
<proteinExistence type="predicted"/>
<name>A0A9W4H371_9ACTN</name>
<accession>A0A9W4H371</accession>
<evidence type="ECO:0000256" key="2">
    <source>
        <dbReference type="SAM" id="Phobius"/>
    </source>
</evidence>
<dbReference type="RefSeq" id="WP_205046114.1">
    <property type="nucleotide sequence ID" value="NZ_CAJVAX010000018.1"/>
</dbReference>
<evidence type="ECO:0000256" key="1">
    <source>
        <dbReference type="SAM" id="MobiDB-lite"/>
    </source>
</evidence>
<feature type="region of interest" description="Disordered" evidence="1">
    <location>
        <begin position="1"/>
        <end position="54"/>
    </location>
</feature>
<organism evidence="3 4">
    <name type="scientific">Actinacidiphila bryophytorum</name>
    <dbReference type="NCBI Taxonomy" id="1436133"/>
    <lineage>
        <taxon>Bacteria</taxon>
        <taxon>Bacillati</taxon>
        <taxon>Actinomycetota</taxon>
        <taxon>Actinomycetes</taxon>
        <taxon>Kitasatosporales</taxon>
        <taxon>Streptomycetaceae</taxon>
        <taxon>Actinacidiphila</taxon>
    </lineage>
</organism>
<keyword evidence="4" id="KW-1185">Reference proteome</keyword>
<keyword evidence="2" id="KW-0812">Transmembrane</keyword>
<protein>
    <submittedName>
        <fullName evidence="3">Uncharacterized protein</fullName>
    </submittedName>
</protein>
<dbReference type="AlphaFoldDB" id="A0A9W4H371"/>
<dbReference type="Pfam" id="PF20088">
    <property type="entry name" value="DUF6480"/>
    <property type="match status" value="1"/>
</dbReference>
<feature type="transmembrane region" description="Helical" evidence="2">
    <location>
        <begin position="59"/>
        <end position="78"/>
    </location>
</feature>
<evidence type="ECO:0000313" key="3">
    <source>
        <dbReference type="EMBL" id="CAG7647675.1"/>
    </source>
</evidence>
<evidence type="ECO:0000313" key="4">
    <source>
        <dbReference type="Proteomes" id="UP001153328"/>
    </source>
</evidence>